<dbReference type="OrthoDB" id="5294247at2"/>
<evidence type="ECO:0000313" key="3">
    <source>
        <dbReference type="EMBL" id="SCY67050.1"/>
    </source>
</evidence>
<reference evidence="4" key="1">
    <citation type="submission" date="2016-10" db="EMBL/GenBank/DDBJ databases">
        <authorList>
            <person name="Varghese N."/>
        </authorList>
    </citation>
    <scope>NUCLEOTIDE SEQUENCE [LARGE SCALE GENOMIC DNA]</scope>
    <source>
        <strain evidence="4">HL 19</strain>
    </source>
</reference>
<organism evidence="3 4">
    <name type="scientific">Thiohalorhabdus denitrificans</name>
    <dbReference type="NCBI Taxonomy" id="381306"/>
    <lineage>
        <taxon>Bacteria</taxon>
        <taxon>Pseudomonadati</taxon>
        <taxon>Pseudomonadota</taxon>
        <taxon>Gammaproteobacteria</taxon>
        <taxon>Thiohalorhabdales</taxon>
        <taxon>Thiohalorhabdaceae</taxon>
        <taxon>Thiohalorhabdus</taxon>
    </lineage>
</organism>
<dbReference type="InterPro" id="IPR007607">
    <property type="entry name" value="BacA/B"/>
</dbReference>
<feature type="region of interest" description="Disordered" evidence="2">
    <location>
        <begin position="121"/>
        <end position="161"/>
    </location>
</feature>
<protein>
    <submittedName>
        <fullName evidence="3">Protein CcmA, bactofilin family</fullName>
    </submittedName>
</protein>
<dbReference type="AlphaFoldDB" id="A0A1G5HUR9"/>
<name>A0A1G5HUR9_9GAMM</name>
<sequence length="161" mass="16736">MIHKKRKVNTGGTLETMIGAGTTIKGDITFEGGLRIDGTLEGTVTAPDGSGSRLVISDQAEIRGEVKVPNVVINGRVFGNVHASERLELHAQSSVDGDLYYEVIQMEEGAGITGTCTHISSTKEGKTGGPGSAKQITDKPGLLENGAEEPAATEQAKTESG</sequence>
<dbReference type="PANTHER" id="PTHR35024">
    <property type="entry name" value="HYPOTHETICAL CYTOSOLIC PROTEIN"/>
    <property type="match status" value="1"/>
</dbReference>
<accession>A0A1G5HUR9</accession>
<gene>
    <name evidence="3" type="ORF">SAMN05661077_0093</name>
</gene>
<evidence type="ECO:0000313" key="4">
    <source>
        <dbReference type="Proteomes" id="UP000183104"/>
    </source>
</evidence>
<dbReference type="PANTHER" id="PTHR35024:SF4">
    <property type="entry name" value="POLYMER-FORMING CYTOSKELETAL PROTEIN"/>
    <property type="match status" value="1"/>
</dbReference>
<dbReference type="Proteomes" id="UP000183104">
    <property type="component" value="Unassembled WGS sequence"/>
</dbReference>
<dbReference type="Pfam" id="PF04519">
    <property type="entry name" value="Bactofilin"/>
    <property type="match status" value="1"/>
</dbReference>
<keyword evidence="4" id="KW-1185">Reference proteome</keyword>
<evidence type="ECO:0000256" key="1">
    <source>
        <dbReference type="ARBA" id="ARBA00044755"/>
    </source>
</evidence>
<dbReference type="RefSeq" id="WP_074471479.1">
    <property type="nucleotide sequence ID" value="NZ_FMUN01000012.1"/>
</dbReference>
<proteinExistence type="inferred from homology"/>
<dbReference type="EMBL" id="FMUN01000012">
    <property type="protein sequence ID" value="SCY67050.1"/>
    <property type="molecule type" value="Genomic_DNA"/>
</dbReference>
<comment type="similarity">
    <text evidence="1">Belongs to the bactofilin family.</text>
</comment>
<evidence type="ECO:0000256" key="2">
    <source>
        <dbReference type="SAM" id="MobiDB-lite"/>
    </source>
</evidence>